<protein>
    <submittedName>
        <fullName evidence="1">SIR2 family protein</fullName>
    </submittedName>
</protein>
<comment type="caution">
    <text evidence="1">The sequence shown here is derived from an EMBL/GenBank/DDBJ whole genome shotgun (WGS) entry which is preliminary data.</text>
</comment>
<gene>
    <name evidence="1" type="ORF">CN461_29165</name>
</gene>
<evidence type="ECO:0000313" key="1">
    <source>
        <dbReference type="EMBL" id="PEX43521.1"/>
    </source>
</evidence>
<reference evidence="1 2" key="1">
    <citation type="submission" date="2017-09" db="EMBL/GenBank/DDBJ databases">
        <title>Large-scale bioinformatics analysis of Bacillus genomes uncovers conserved roles of natural products in bacterial physiology.</title>
        <authorList>
            <consortium name="Agbiome Team Llc"/>
            <person name="Bleich R.M."/>
            <person name="Kirk G.J."/>
            <person name="Santa Maria K.C."/>
            <person name="Allen S.E."/>
            <person name="Farag S."/>
            <person name="Shank E.A."/>
            <person name="Bowers A."/>
        </authorList>
    </citation>
    <scope>NUCLEOTIDE SEQUENCE [LARGE SCALE GENOMIC DNA]</scope>
    <source>
        <strain evidence="1 2">AFS007900</strain>
    </source>
</reference>
<dbReference type="EMBL" id="NTXF01000060">
    <property type="protein sequence ID" value="PEX43521.1"/>
    <property type="molecule type" value="Genomic_DNA"/>
</dbReference>
<dbReference type="Proteomes" id="UP000220502">
    <property type="component" value="Unassembled WGS sequence"/>
</dbReference>
<name>A0ABD6SGC6_BACTU</name>
<dbReference type="SUPFAM" id="SSF52467">
    <property type="entry name" value="DHS-like NAD/FAD-binding domain"/>
    <property type="match status" value="1"/>
</dbReference>
<sequence length="298" mass="34648">MLNSNFLEVIGEHKKENLKKYLIDDFRGNLDRLKNRTDKLIPFLGAGVSIPFNLPSWGELLLELDKGLVDANQKKYRDLIKRGDYLKALSFLKLYSVLYKTEQVIKKDIKEIIKSRYIKENNSNNHNILDILKLDTQFILTTNYDNIVSDYLRDYTGEFIMPQILGNVDDLQDLMDEDSQKVIHLHGNVEIPNSMIVTKDDYDKLYAEEKIKSVLNGVMSNKTLLFIGFSFDDEYFKDLYDKIFAQIKGEHFIIVPNLHPFDSGELLERNLIPIGINVDKTKEHDFVKAIKTVLEELH</sequence>
<proteinExistence type="predicted"/>
<evidence type="ECO:0000313" key="2">
    <source>
        <dbReference type="Proteomes" id="UP000220502"/>
    </source>
</evidence>
<accession>A0ABD6SGC6</accession>
<dbReference type="AlphaFoldDB" id="A0ABD6SGC6"/>
<dbReference type="InterPro" id="IPR029035">
    <property type="entry name" value="DHS-like_NAD/FAD-binding_dom"/>
</dbReference>
<organism evidence="1 2">
    <name type="scientific">Bacillus thuringiensis</name>
    <dbReference type="NCBI Taxonomy" id="1428"/>
    <lineage>
        <taxon>Bacteria</taxon>
        <taxon>Bacillati</taxon>
        <taxon>Bacillota</taxon>
        <taxon>Bacilli</taxon>
        <taxon>Bacillales</taxon>
        <taxon>Bacillaceae</taxon>
        <taxon>Bacillus</taxon>
        <taxon>Bacillus cereus group</taxon>
    </lineage>
</organism>
<dbReference type="Pfam" id="PF13289">
    <property type="entry name" value="SIR2_2"/>
    <property type="match status" value="1"/>
</dbReference>